<feature type="transmembrane region" description="Helical" evidence="6">
    <location>
        <begin position="60"/>
        <end position="81"/>
    </location>
</feature>
<feature type="transmembrane region" description="Helical" evidence="6">
    <location>
        <begin position="417"/>
        <end position="438"/>
    </location>
</feature>
<organism evidence="7 8">
    <name type="scientific">Candidimonas humi</name>
    <dbReference type="NCBI Taxonomy" id="683355"/>
    <lineage>
        <taxon>Bacteria</taxon>
        <taxon>Pseudomonadati</taxon>
        <taxon>Pseudomonadota</taxon>
        <taxon>Betaproteobacteria</taxon>
        <taxon>Burkholderiales</taxon>
        <taxon>Alcaligenaceae</taxon>
        <taxon>Candidimonas</taxon>
    </lineage>
</organism>
<comment type="subcellular location">
    <subcellularLocation>
        <location evidence="1">Cell membrane</location>
        <topology evidence="1">Multi-pass membrane protein</topology>
    </subcellularLocation>
</comment>
<feature type="transmembrane region" description="Helical" evidence="6">
    <location>
        <begin position="289"/>
        <end position="307"/>
    </location>
</feature>
<accession>A0ABV8P4N5</accession>
<dbReference type="PANTHER" id="PTHR43302:SF5">
    <property type="entry name" value="TRANSPORTER ARSB-RELATED"/>
    <property type="match status" value="1"/>
</dbReference>
<feature type="transmembrane region" description="Helical" evidence="6">
    <location>
        <begin position="6"/>
        <end position="27"/>
    </location>
</feature>
<dbReference type="Pfam" id="PF02040">
    <property type="entry name" value="ArsB"/>
    <property type="match status" value="1"/>
</dbReference>
<gene>
    <name evidence="7" type="ORF">ACFOY1_19285</name>
</gene>
<evidence type="ECO:0000256" key="2">
    <source>
        <dbReference type="ARBA" id="ARBA00022475"/>
    </source>
</evidence>
<dbReference type="NCBIfam" id="NF011980">
    <property type="entry name" value="PRK15445.1"/>
    <property type="match status" value="1"/>
</dbReference>
<dbReference type="CDD" id="cd01118">
    <property type="entry name" value="ArsB_permease"/>
    <property type="match status" value="1"/>
</dbReference>
<comment type="caution">
    <text evidence="7">The sequence shown here is derived from an EMBL/GenBank/DDBJ whole genome shotgun (WGS) entry which is preliminary data.</text>
</comment>
<evidence type="ECO:0000313" key="7">
    <source>
        <dbReference type="EMBL" id="MFC4203098.1"/>
    </source>
</evidence>
<keyword evidence="4 6" id="KW-1133">Transmembrane helix</keyword>
<protein>
    <submittedName>
        <fullName evidence="7">Arsenic transporter</fullName>
    </submittedName>
</protein>
<keyword evidence="3 6" id="KW-0812">Transmembrane</keyword>
<dbReference type="InterPro" id="IPR000802">
    <property type="entry name" value="Arsenical_pump_ArsB"/>
</dbReference>
<keyword evidence="5 6" id="KW-0472">Membrane</keyword>
<feature type="transmembrane region" description="Helical" evidence="6">
    <location>
        <begin position="34"/>
        <end position="54"/>
    </location>
</feature>
<sequence length="440" mass="46787">MSPFPDAASLSAAAALAIFAATLFLVVRRPRGLDIGWSALLGAALCLVLGLVHAADVLRIWHIVWNATATLIAIIITNSLLDEAGFFKWLARHVARWGGGRGRRLFVMIVLFGACVSGLLTNDGAALILTPIVVEILVALGLTGASLFAFVLAAGFIADTASLPLTVSNLVNILSADFFGMGFDSYAAVMVPVDLVSIAASLAVLLLYFGKLVPRRYELAKLPDPAGAIRDRRTFHLGWIMLLATLAGFFFLGRLHVPTSAVAGAAALVLLLAAGRGRAISTRRLMRRAPWNIVFFSLGMYLIVLALRNAGLLGWLSALFQWLANAGLWTATLGTGLAAAFLSSITNNLPGVLLGMLSIQDAHAPELVRQAMVYANVIGSDLGPKITPIGSLATLLWLHVLQGRGIRIGWGEYFRTGIVLTLPVLLCTLAALAAWLQITH</sequence>
<feature type="transmembrane region" description="Helical" evidence="6">
    <location>
        <begin position="234"/>
        <end position="253"/>
    </location>
</feature>
<dbReference type="EMBL" id="JBHSBV010000008">
    <property type="protein sequence ID" value="MFC4203098.1"/>
    <property type="molecule type" value="Genomic_DNA"/>
</dbReference>
<evidence type="ECO:0000256" key="6">
    <source>
        <dbReference type="SAM" id="Phobius"/>
    </source>
</evidence>
<feature type="transmembrane region" description="Helical" evidence="6">
    <location>
        <begin position="195"/>
        <end position="213"/>
    </location>
</feature>
<dbReference type="Proteomes" id="UP001595848">
    <property type="component" value="Unassembled WGS sequence"/>
</dbReference>
<dbReference type="RefSeq" id="WP_217966685.1">
    <property type="nucleotide sequence ID" value="NZ_JAHTBN010000018.1"/>
</dbReference>
<proteinExistence type="predicted"/>
<feature type="transmembrane region" description="Helical" evidence="6">
    <location>
        <begin position="259"/>
        <end position="277"/>
    </location>
</feature>
<evidence type="ECO:0000256" key="5">
    <source>
        <dbReference type="ARBA" id="ARBA00023136"/>
    </source>
</evidence>
<dbReference type="NCBIfam" id="TIGR00935">
    <property type="entry name" value="2a45"/>
    <property type="match status" value="1"/>
</dbReference>
<reference evidence="8" key="1">
    <citation type="journal article" date="2019" name="Int. J. Syst. Evol. Microbiol.">
        <title>The Global Catalogue of Microorganisms (GCM) 10K type strain sequencing project: providing services to taxonomists for standard genome sequencing and annotation.</title>
        <authorList>
            <consortium name="The Broad Institute Genomics Platform"/>
            <consortium name="The Broad Institute Genome Sequencing Center for Infectious Disease"/>
            <person name="Wu L."/>
            <person name="Ma J."/>
        </authorList>
    </citation>
    <scope>NUCLEOTIDE SEQUENCE [LARGE SCALE GENOMIC DNA]</scope>
    <source>
        <strain evidence="8">LMG 24813</strain>
    </source>
</reference>
<evidence type="ECO:0000256" key="1">
    <source>
        <dbReference type="ARBA" id="ARBA00004651"/>
    </source>
</evidence>
<dbReference type="PANTHER" id="PTHR43302">
    <property type="entry name" value="TRANSPORTER ARSB-RELATED"/>
    <property type="match status" value="1"/>
</dbReference>
<evidence type="ECO:0000256" key="3">
    <source>
        <dbReference type="ARBA" id="ARBA00022692"/>
    </source>
</evidence>
<keyword evidence="8" id="KW-1185">Reference proteome</keyword>
<feature type="transmembrane region" description="Helical" evidence="6">
    <location>
        <begin position="132"/>
        <end position="158"/>
    </location>
</feature>
<evidence type="ECO:0000256" key="4">
    <source>
        <dbReference type="ARBA" id="ARBA00022989"/>
    </source>
</evidence>
<evidence type="ECO:0000313" key="8">
    <source>
        <dbReference type="Proteomes" id="UP001595848"/>
    </source>
</evidence>
<name>A0ABV8P4N5_9BURK</name>
<feature type="transmembrane region" description="Helical" evidence="6">
    <location>
        <begin position="102"/>
        <end position="120"/>
    </location>
</feature>
<keyword evidence="2" id="KW-1003">Cell membrane</keyword>
<feature type="transmembrane region" description="Helical" evidence="6">
    <location>
        <begin position="319"/>
        <end position="342"/>
    </location>
</feature>